<dbReference type="Proteomes" id="UP000549616">
    <property type="component" value="Unassembled WGS sequence"/>
</dbReference>
<feature type="domain" description="HTH hxlR-type" evidence="1">
    <location>
        <begin position="1"/>
        <end position="35"/>
    </location>
</feature>
<dbReference type="InterPro" id="IPR036390">
    <property type="entry name" value="WH_DNA-bd_sf"/>
</dbReference>
<accession>A0A853B863</accession>
<evidence type="ECO:0000259" key="1">
    <source>
        <dbReference type="PROSITE" id="PS51118"/>
    </source>
</evidence>
<dbReference type="InterPro" id="IPR036388">
    <property type="entry name" value="WH-like_DNA-bd_sf"/>
</dbReference>
<reference evidence="2 3" key="1">
    <citation type="submission" date="2020-07" db="EMBL/GenBank/DDBJ databases">
        <title>Sequencing the genomes of 1000 actinobacteria strains.</title>
        <authorList>
            <person name="Klenk H.-P."/>
        </authorList>
    </citation>
    <scope>NUCLEOTIDE SEQUENCE [LARGE SCALE GENOMIC DNA]</scope>
    <source>
        <strain evidence="2 3">DSM 104006</strain>
    </source>
</reference>
<dbReference type="PROSITE" id="PS51118">
    <property type="entry name" value="HTH_HXLR"/>
    <property type="match status" value="1"/>
</dbReference>
<name>A0A853B863_9PSEU</name>
<organism evidence="2 3">
    <name type="scientific">Amycolatopsis endophytica</name>
    <dbReference type="NCBI Taxonomy" id="860233"/>
    <lineage>
        <taxon>Bacteria</taxon>
        <taxon>Bacillati</taxon>
        <taxon>Actinomycetota</taxon>
        <taxon>Actinomycetes</taxon>
        <taxon>Pseudonocardiales</taxon>
        <taxon>Pseudonocardiaceae</taxon>
        <taxon>Amycolatopsis</taxon>
    </lineage>
</organism>
<dbReference type="Gene3D" id="1.10.10.10">
    <property type="entry name" value="Winged helix-like DNA-binding domain superfamily/Winged helix DNA-binding domain"/>
    <property type="match status" value="1"/>
</dbReference>
<keyword evidence="2" id="KW-0238">DNA-binding</keyword>
<dbReference type="AlphaFoldDB" id="A0A853B863"/>
<evidence type="ECO:0000313" key="3">
    <source>
        <dbReference type="Proteomes" id="UP000549616"/>
    </source>
</evidence>
<dbReference type="SUPFAM" id="SSF46785">
    <property type="entry name" value="Winged helix' DNA-binding domain"/>
    <property type="match status" value="1"/>
</dbReference>
<dbReference type="Pfam" id="PF01638">
    <property type="entry name" value="HxlR"/>
    <property type="match status" value="1"/>
</dbReference>
<sequence length="39" mass="4423">MPPHVHYRLTGLGLSLEAALAVVREWAEAHRAEIDRNRS</sequence>
<comment type="caution">
    <text evidence="2">The sequence shown here is derived from an EMBL/GenBank/DDBJ whole genome shotgun (WGS) entry which is preliminary data.</text>
</comment>
<evidence type="ECO:0000313" key="2">
    <source>
        <dbReference type="EMBL" id="NYI91299.1"/>
    </source>
</evidence>
<proteinExistence type="predicted"/>
<protein>
    <submittedName>
        <fullName evidence="2">DNA-binding HxlR family transcriptional regulator</fullName>
    </submittedName>
</protein>
<dbReference type="EMBL" id="JACCFK010000001">
    <property type="protein sequence ID" value="NYI91299.1"/>
    <property type="molecule type" value="Genomic_DNA"/>
</dbReference>
<keyword evidence="3" id="KW-1185">Reference proteome</keyword>
<dbReference type="InterPro" id="IPR002577">
    <property type="entry name" value="HTH_HxlR"/>
</dbReference>
<dbReference type="GO" id="GO:0003677">
    <property type="term" value="F:DNA binding"/>
    <property type="evidence" value="ECO:0007669"/>
    <property type="project" value="UniProtKB-KW"/>
</dbReference>
<gene>
    <name evidence="2" type="ORF">HNR02_004622</name>
</gene>